<reference evidence="1 2" key="1">
    <citation type="journal article" date="2010" name="Cell">
        <title>The genome of Naegleria gruberi illuminates early eukaryotic versatility.</title>
        <authorList>
            <person name="Fritz-Laylin L.K."/>
            <person name="Prochnik S.E."/>
            <person name="Ginger M.L."/>
            <person name="Dacks J.B."/>
            <person name="Carpenter M.L."/>
            <person name="Field M.C."/>
            <person name="Kuo A."/>
            <person name="Paredez A."/>
            <person name="Chapman J."/>
            <person name="Pham J."/>
            <person name="Shu S."/>
            <person name="Neupane R."/>
            <person name="Cipriano M."/>
            <person name="Mancuso J."/>
            <person name="Tu H."/>
            <person name="Salamov A."/>
            <person name="Lindquist E."/>
            <person name="Shapiro H."/>
            <person name="Lucas S."/>
            <person name="Grigoriev I.V."/>
            <person name="Cande W.Z."/>
            <person name="Fulton C."/>
            <person name="Rokhsar D.S."/>
            <person name="Dawson S.C."/>
        </authorList>
    </citation>
    <scope>NUCLEOTIDE SEQUENCE [LARGE SCALE GENOMIC DNA]</scope>
    <source>
        <strain evidence="1 2">NEG-M</strain>
    </source>
</reference>
<dbReference type="EMBL" id="GG738847">
    <property type="protein sequence ID" value="EFC49647.1"/>
    <property type="molecule type" value="Genomic_DNA"/>
</dbReference>
<dbReference type="InParanoid" id="D2V039"/>
<evidence type="ECO:0000313" key="1">
    <source>
        <dbReference type="EMBL" id="EFC49647.1"/>
    </source>
</evidence>
<gene>
    <name evidence="1" type="ORF">NAEGRDRAFT_62159</name>
</gene>
<evidence type="ECO:0000313" key="2">
    <source>
        <dbReference type="Proteomes" id="UP000006671"/>
    </source>
</evidence>
<dbReference type="GeneID" id="8855269"/>
<dbReference type="VEuPathDB" id="AmoebaDB:NAEGRDRAFT_62159"/>
<protein>
    <submittedName>
        <fullName evidence="1">Predicted protein</fullName>
    </submittedName>
</protein>
<sequence>MYKQQQLQLQLFFSKTLNCSAEKAQVNSSRNELIIIDQTNNKINIYDLISCSLKYVIGFSVSVWMEYIDQSSSQFRAISIAVDETRPDEAILLLEYQMKRIMTKIPLGRSLNSSYRLASWRVVSEKQSVSVEFSHSLSCDGEGRVYSMFNINGKPRGQVGVFDFDSGKLLGVFDFNNIPQSFGIFSFYATKDYFYITFADNARYTYIRAFHKNFPKDNQFFTIENSLKIFTTFDEWDIRGCHCRISHITELLEKNKFIYRSLYNIIERTFTSSMNSSSLIHFDNKVKSIIHYDSKRGELYCSEQERILVFKYPPSGAYLSWFCNKLFKLARNCFLVDISFK</sequence>
<dbReference type="Proteomes" id="UP000006671">
    <property type="component" value="Unassembled WGS sequence"/>
</dbReference>
<organism evidence="2">
    <name type="scientific">Naegleria gruberi</name>
    <name type="common">Amoeba</name>
    <dbReference type="NCBI Taxonomy" id="5762"/>
    <lineage>
        <taxon>Eukaryota</taxon>
        <taxon>Discoba</taxon>
        <taxon>Heterolobosea</taxon>
        <taxon>Tetramitia</taxon>
        <taxon>Eutetramitia</taxon>
        <taxon>Vahlkampfiidae</taxon>
        <taxon>Naegleria</taxon>
    </lineage>
</organism>
<keyword evidence="2" id="KW-1185">Reference proteome</keyword>
<dbReference type="KEGG" id="ngr:NAEGRDRAFT_62159"/>
<accession>D2V039</accession>
<dbReference type="RefSeq" id="XP_002682391.1">
    <property type="nucleotide sequence ID" value="XM_002682345.1"/>
</dbReference>
<proteinExistence type="predicted"/>
<name>D2V039_NAEGR</name>
<dbReference type="AlphaFoldDB" id="D2V039"/>